<feature type="non-terminal residue" evidence="2">
    <location>
        <position position="1"/>
    </location>
</feature>
<evidence type="ECO:0000313" key="2">
    <source>
        <dbReference type="EMBL" id="GEZ89447.1"/>
    </source>
</evidence>
<dbReference type="EMBL" id="BKCJ010338501">
    <property type="protein sequence ID" value="GEZ89447.1"/>
    <property type="molecule type" value="Genomic_DNA"/>
</dbReference>
<feature type="region of interest" description="Disordered" evidence="1">
    <location>
        <begin position="1"/>
        <end position="26"/>
    </location>
</feature>
<sequence>GEDNNFHNISQAKDFNDLESNEDDSDNEVIKNIILENPRFMGGKMKPNENKGASTPSNEVLKVLVFTYVDFNADLNLEDHSTGSSNIREFKDCVEEIEVLDINRLVLNFNWNKKPKGANGFLKKIDRIMANLDFLDSYVDLFNDVLHEEEATCVLAFNDALIMEERFLKQKAKVDQVPMAFVNHYATFLGQPGVTLNLNSHNIFTKKLDYNVALDMIKTMTPKEVKEAMFLMGDDKSPGPDDYTVAFFEEAWDVMANDVTKVVQEFFTSGTILKELNHTIMALILKIMDCVYSTSLSLSINGVLHGYFKGQRGLRQDSDSFTYHRYCEELDIINLCFADDLFLFAHGDTNSARVLMEALDEFKLVSRITPNLPKSTA</sequence>
<reference evidence="2" key="1">
    <citation type="journal article" date="2019" name="Sci. Rep.">
        <title>Draft genome of Tanacetum cinerariifolium, the natural source of mosquito coil.</title>
        <authorList>
            <person name="Yamashiro T."/>
            <person name="Shiraishi A."/>
            <person name="Satake H."/>
            <person name="Nakayama K."/>
        </authorList>
    </citation>
    <scope>NUCLEOTIDE SEQUENCE</scope>
</reference>
<name>A0A699IVP1_TANCI</name>
<organism evidence="2">
    <name type="scientific">Tanacetum cinerariifolium</name>
    <name type="common">Dalmatian daisy</name>
    <name type="synonym">Chrysanthemum cinerariifolium</name>
    <dbReference type="NCBI Taxonomy" id="118510"/>
    <lineage>
        <taxon>Eukaryota</taxon>
        <taxon>Viridiplantae</taxon>
        <taxon>Streptophyta</taxon>
        <taxon>Embryophyta</taxon>
        <taxon>Tracheophyta</taxon>
        <taxon>Spermatophyta</taxon>
        <taxon>Magnoliopsida</taxon>
        <taxon>eudicotyledons</taxon>
        <taxon>Gunneridae</taxon>
        <taxon>Pentapetalae</taxon>
        <taxon>asterids</taxon>
        <taxon>campanulids</taxon>
        <taxon>Asterales</taxon>
        <taxon>Asteraceae</taxon>
        <taxon>Asteroideae</taxon>
        <taxon>Anthemideae</taxon>
        <taxon>Anthemidinae</taxon>
        <taxon>Tanacetum</taxon>
    </lineage>
</organism>
<accession>A0A699IVP1</accession>
<evidence type="ECO:0008006" key="3">
    <source>
        <dbReference type="Google" id="ProtNLM"/>
    </source>
</evidence>
<evidence type="ECO:0000256" key="1">
    <source>
        <dbReference type="SAM" id="MobiDB-lite"/>
    </source>
</evidence>
<feature type="compositionally biased region" description="Acidic residues" evidence="1">
    <location>
        <begin position="17"/>
        <end position="26"/>
    </location>
</feature>
<protein>
    <recommendedName>
        <fullName evidence="3">Reverse transcriptase domain-containing protein</fullName>
    </recommendedName>
</protein>
<feature type="compositionally biased region" description="Polar residues" evidence="1">
    <location>
        <begin position="1"/>
        <end position="13"/>
    </location>
</feature>
<comment type="caution">
    <text evidence="2">The sequence shown here is derived from an EMBL/GenBank/DDBJ whole genome shotgun (WGS) entry which is preliminary data.</text>
</comment>
<proteinExistence type="predicted"/>
<dbReference type="AlphaFoldDB" id="A0A699IVP1"/>
<gene>
    <name evidence="2" type="ORF">Tci_561420</name>
</gene>